<dbReference type="PANTHER" id="PTHR46797">
    <property type="entry name" value="HTH-TYPE TRANSCRIPTIONAL REGULATOR"/>
    <property type="match status" value="1"/>
</dbReference>
<dbReference type="EMBL" id="JAWLKF010000018">
    <property type="protein sequence ID" value="MDV6305332.1"/>
    <property type="molecule type" value="Genomic_DNA"/>
</dbReference>
<protein>
    <submittedName>
        <fullName evidence="3">Helix-turn-helix transcriptional regulator</fullName>
    </submittedName>
</protein>
<dbReference type="Pfam" id="PF01381">
    <property type="entry name" value="HTH_3"/>
    <property type="match status" value="2"/>
</dbReference>
<evidence type="ECO:0000259" key="2">
    <source>
        <dbReference type="PROSITE" id="PS50943"/>
    </source>
</evidence>
<dbReference type="Gene3D" id="1.10.260.40">
    <property type="entry name" value="lambda repressor-like DNA-binding domains"/>
    <property type="match status" value="2"/>
</dbReference>
<keyword evidence="1" id="KW-0238">DNA-binding</keyword>
<evidence type="ECO:0000313" key="4">
    <source>
        <dbReference type="Proteomes" id="UP001186104"/>
    </source>
</evidence>
<dbReference type="SUPFAM" id="SSF47413">
    <property type="entry name" value="lambda repressor-like DNA-binding domains"/>
    <property type="match status" value="2"/>
</dbReference>
<comment type="caution">
    <text evidence="3">The sequence shown here is derived from an EMBL/GenBank/DDBJ whole genome shotgun (WGS) entry which is preliminary data.</text>
</comment>
<feature type="domain" description="HTH cro/C1-type" evidence="2">
    <location>
        <begin position="98"/>
        <end position="149"/>
    </location>
</feature>
<dbReference type="InterPro" id="IPR010982">
    <property type="entry name" value="Lambda_DNA-bd_dom_sf"/>
</dbReference>
<evidence type="ECO:0000313" key="3">
    <source>
        <dbReference type="EMBL" id="MDV6305332.1"/>
    </source>
</evidence>
<reference evidence="3 4" key="1">
    <citation type="submission" date="2023-10" db="EMBL/GenBank/DDBJ databases">
        <title>Development of a sustainable strategy for remediation of hydrocarbon-contaminated territories based on the waste exchange concept.</title>
        <authorList>
            <person name="Krivoruchko A."/>
        </authorList>
    </citation>
    <scope>NUCLEOTIDE SEQUENCE [LARGE SCALE GENOMIC DNA]</scope>
    <source>
        <strain evidence="3 4">IEGM 1327</strain>
    </source>
</reference>
<sequence length="165" mass="18253">MCYRIGTSGIVSSREVPSVRRRLRGFAPDKLRARRIELKLSGAEVARVLGVALTTYSQWERGQSHPRIDTLARCAKEFGCEISDFVSVPEDEEYLGDLRISRGLTQGMLASEIGVSSQYIGALERGQSKLSAPAARQIAEALGYPAQRVSEAYERVRKRPRGEPA</sequence>
<dbReference type="RefSeq" id="WP_080731984.1">
    <property type="nucleotide sequence ID" value="NZ_JAWLKF010000018.1"/>
</dbReference>
<dbReference type="InterPro" id="IPR050807">
    <property type="entry name" value="TransReg_Diox_bact_type"/>
</dbReference>
<dbReference type="PANTHER" id="PTHR46797:SF1">
    <property type="entry name" value="METHYLPHOSPHONATE SYNTHASE"/>
    <property type="match status" value="1"/>
</dbReference>
<dbReference type="SMART" id="SM00530">
    <property type="entry name" value="HTH_XRE"/>
    <property type="match status" value="2"/>
</dbReference>
<accession>A0ABU4D6I6</accession>
<dbReference type="CDD" id="cd00093">
    <property type="entry name" value="HTH_XRE"/>
    <property type="match status" value="2"/>
</dbReference>
<gene>
    <name evidence="3" type="ORF">R3P93_22435</name>
</gene>
<dbReference type="Proteomes" id="UP001186104">
    <property type="component" value="Unassembled WGS sequence"/>
</dbReference>
<feature type="domain" description="HTH cro/C1-type" evidence="2">
    <location>
        <begin position="31"/>
        <end position="85"/>
    </location>
</feature>
<evidence type="ECO:0000256" key="1">
    <source>
        <dbReference type="ARBA" id="ARBA00023125"/>
    </source>
</evidence>
<name>A0ABU4D6I6_9NOCA</name>
<dbReference type="InterPro" id="IPR001387">
    <property type="entry name" value="Cro/C1-type_HTH"/>
</dbReference>
<keyword evidence="4" id="KW-1185">Reference proteome</keyword>
<proteinExistence type="predicted"/>
<dbReference type="PROSITE" id="PS50943">
    <property type="entry name" value="HTH_CROC1"/>
    <property type="match status" value="2"/>
</dbReference>
<organism evidence="3 4">
    <name type="scientific">Rhodococcus cerastii</name>
    <dbReference type="NCBI Taxonomy" id="908616"/>
    <lineage>
        <taxon>Bacteria</taxon>
        <taxon>Bacillati</taxon>
        <taxon>Actinomycetota</taxon>
        <taxon>Actinomycetes</taxon>
        <taxon>Mycobacteriales</taxon>
        <taxon>Nocardiaceae</taxon>
        <taxon>Rhodococcus</taxon>
    </lineage>
</organism>